<keyword evidence="2" id="KW-0732">Signal</keyword>
<evidence type="ECO:0000256" key="2">
    <source>
        <dbReference type="SAM" id="SignalP"/>
    </source>
</evidence>
<accession>A0A061H0I9</accession>
<sequence length="277" mass="30408">MSIAITMCLGGSLATRLLLAFLCVALLASVRPMNFPASSSSAIDRLGPVPLPPQELFAAYNDMITHLSPSGRLAPEGFQAFHVVDVRVPTLAGEQPLSLFERTAELSKVLRSIAADGKAAELVSDLGTAFAQQQGLPSVSRRTLKKMRSDLKQLEDEHRKIRSDYELATSFGDAAEGHEDSLATRLPFVYGNFRRAARLARHRLERIAAEIQLYRSERIPEVWNKVPGKPGRVRPVDDSELSGGEDVCQRSNSSTATDERQDQRMGSKPAREAISPR</sequence>
<feature type="chain" id="PRO_5001599596" description="Transmembrane protein" evidence="2">
    <location>
        <begin position="33"/>
        <end position="277"/>
    </location>
</feature>
<reference evidence="3 4" key="1">
    <citation type="journal article" date="2013" name="Plant Cell">
        <title>The transition from a phytopathogenic smut ancestor to an anamorphic biocontrol agent deciphered by comparative whole-genome analysis.</title>
        <authorList>
            <person name="Lefebvre F."/>
            <person name="Joly D.L."/>
            <person name="Labbe C."/>
            <person name="Teichmann B."/>
            <person name="Linning R."/>
            <person name="Belzile F."/>
            <person name="Bakkeren G."/>
            <person name="Belanger R.R."/>
        </authorList>
    </citation>
    <scope>NUCLEOTIDE SEQUENCE [LARGE SCALE GENOMIC DNA]</scope>
    <source>
        <strain evidence="3 4">PF-1</strain>
    </source>
</reference>
<dbReference type="HOGENOM" id="CLU_1005197_0_0_1"/>
<dbReference type="KEGG" id="pfp:PFL1_06716"/>
<evidence type="ECO:0000256" key="1">
    <source>
        <dbReference type="SAM" id="MobiDB-lite"/>
    </source>
</evidence>
<dbReference type="EMBL" id="KE361651">
    <property type="protein sequence ID" value="EPQ25722.1"/>
    <property type="molecule type" value="Genomic_DNA"/>
</dbReference>
<dbReference type="RefSeq" id="XP_007882453.1">
    <property type="nucleotide sequence ID" value="XM_007884262.1"/>
</dbReference>
<evidence type="ECO:0008006" key="5">
    <source>
        <dbReference type="Google" id="ProtNLM"/>
    </source>
</evidence>
<protein>
    <recommendedName>
        <fullName evidence="5">Transmembrane protein</fullName>
    </recommendedName>
</protein>
<feature type="signal peptide" evidence="2">
    <location>
        <begin position="1"/>
        <end position="32"/>
    </location>
</feature>
<evidence type="ECO:0000313" key="4">
    <source>
        <dbReference type="Proteomes" id="UP000053664"/>
    </source>
</evidence>
<gene>
    <name evidence="3" type="ORF">PFL1_06716</name>
</gene>
<organism evidence="3 4">
    <name type="scientific">Pseudozyma flocculosa PF-1</name>
    <dbReference type="NCBI Taxonomy" id="1277687"/>
    <lineage>
        <taxon>Eukaryota</taxon>
        <taxon>Fungi</taxon>
        <taxon>Dikarya</taxon>
        <taxon>Basidiomycota</taxon>
        <taxon>Ustilaginomycotina</taxon>
        <taxon>Ustilaginomycetes</taxon>
        <taxon>Ustilaginales</taxon>
        <taxon>Ustilaginaceae</taxon>
        <taxon>Pseudozyma</taxon>
    </lineage>
</organism>
<name>A0A061H0I9_9BASI</name>
<dbReference type="Proteomes" id="UP000053664">
    <property type="component" value="Unassembled WGS sequence"/>
</dbReference>
<dbReference type="AlphaFoldDB" id="A0A061H0I9"/>
<dbReference type="GeneID" id="19320787"/>
<feature type="region of interest" description="Disordered" evidence="1">
    <location>
        <begin position="224"/>
        <end position="277"/>
    </location>
</feature>
<evidence type="ECO:0000313" key="3">
    <source>
        <dbReference type="EMBL" id="EPQ25722.1"/>
    </source>
</evidence>
<proteinExistence type="predicted"/>
<feature type="compositionally biased region" description="Basic and acidic residues" evidence="1">
    <location>
        <begin position="257"/>
        <end position="271"/>
    </location>
</feature>